<evidence type="ECO:0000256" key="7">
    <source>
        <dbReference type="ARBA" id="ARBA00023002"/>
    </source>
</evidence>
<evidence type="ECO:0000256" key="4">
    <source>
        <dbReference type="ARBA" id="ARBA00022532"/>
    </source>
</evidence>
<comment type="caution">
    <text evidence="10">The sequence shown here is derived from an EMBL/GenBank/DDBJ whole genome shotgun (WGS) entry which is preliminary data.</text>
</comment>
<dbReference type="GO" id="GO:0004450">
    <property type="term" value="F:isocitrate dehydrogenase (NADP+) activity"/>
    <property type="evidence" value="ECO:0007669"/>
    <property type="project" value="InterPro"/>
</dbReference>
<evidence type="ECO:0000313" key="11">
    <source>
        <dbReference type="Proteomes" id="UP000326396"/>
    </source>
</evidence>
<keyword evidence="5" id="KW-0479">Metal-binding</keyword>
<evidence type="ECO:0000256" key="2">
    <source>
        <dbReference type="ARBA" id="ARBA00001946"/>
    </source>
</evidence>
<evidence type="ECO:0000313" key="10">
    <source>
        <dbReference type="EMBL" id="KAD7478557.1"/>
    </source>
</evidence>
<evidence type="ECO:0000256" key="3">
    <source>
        <dbReference type="ARBA" id="ARBA00007769"/>
    </source>
</evidence>
<proteinExistence type="inferred from homology"/>
<dbReference type="AlphaFoldDB" id="A0A5N6Q3E9"/>
<dbReference type="PANTHER" id="PTHR11822:SF21">
    <property type="entry name" value="ISOCITRATE DEHYDROGENASE [NADP], MITOCHONDRIAL"/>
    <property type="match status" value="1"/>
</dbReference>
<evidence type="ECO:0000256" key="5">
    <source>
        <dbReference type="ARBA" id="ARBA00022723"/>
    </source>
</evidence>
<dbReference type="GO" id="GO:0006739">
    <property type="term" value="P:NADP+ metabolic process"/>
    <property type="evidence" value="ECO:0007669"/>
    <property type="project" value="TreeGrafter"/>
</dbReference>
<organism evidence="10 11">
    <name type="scientific">Mikania micrantha</name>
    <name type="common">bitter vine</name>
    <dbReference type="NCBI Taxonomy" id="192012"/>
    <lineage>
        <taxon>Eukaryota</taxon>
        <taxon>Viridiplantae</taxon>
        <taxon>Streptophyta</taxon>
        <taxon>Embryophyta</taxon>
        <taxon>Tracheophyta</taxon>
        <taxon>Spermatophyta</taxon>
        <taxon>Magnoliopsida</taxon>
        <taxon>eudicotyledons</taxon>
        <taxon>Gunneridae</taxon>
        <taxon>Pentapetalae</taxon>
        <taxon>asterids</taxon>
        <taxon>campanulids</taxon>
        <taxon>Asterales</taxon>
        <taxon>Asteraceae</taxon>
        <taxon>Asteroideae</taxon>
        <taxon>Heliantheae alliance</taxon>
        <taxon>Eupatorieae</taxon>
        <taxon>Mikania</taxon>
    </lineage>
</organism>
<dbReference type="EMBL" id="SZYD01000001">
    <property type="protein sequence ID" value="KAD7478557.1"/>
    <property type="molecule type" value="Genomic_DNA"/>
</dbReference>
<dbReference type="OrthoDB" id="248923at2759"/>
<keyword evidence="8" id="KW-0464">Manganese</keyword>
<dbReference type="SUPFAM" id="SSF53659">
    <property type="entry name" value="Isocitrate/Isopropylmalate dehydrogenase-like"/>
    <property type="match status" value="2"/>
</dbReference>
<dbReference type="GO" id="GO:0006102">
    <property type="term" value="P:isocitrate metabolic process"/>
    <property type="evidence" value="ECO:0007669"/>
    <property type="project" value="InterPro"/>
</dbReference>
<dbReference type="Pfam" id="PF00180">
    <property type="entry name" value="Iso_dh"/>
    <property type="match status" value="2"/>
</dbReference>
<dbReference type="InterPro" id="IPR004790">
    <property type="entry name" value="Isocitrate_DH_NADP"/>
</dbReference>
<dbReference type="InterPro" id="IPR024084">
    <property type="entry name" value="IsoPropMal-DH-like_dom"/>
</dbReference>
<keyword evidence="7" id="KW-0560">Oxidoreductase</keyword>
<comment type="cofactor">
    <cofactor evidence="2">
        <name>Mg(2+)</name>
        <dbReference type="ChEBI" id="CHEBI:18420"/>
    </cofactor>
</comment>
<evidence type="ECO:0000256" key="6">
    <source>
        <dbReference type="ARBA" id="ARBA00022842"/>
    </source>
</evidence>
<dbReference type="GO" id="GO:0046872">
    <property type="term" value="F:metal ion binding"/>
    <property type="evidence" value="ECO:0007669"/>
    <property type="project" value="UniProtKB-KW"/>
</dbReference>
<comment type="cofactor">
    <cofactor evidence="1">
        <name>Mn(2+)</name>
        <dbReference type="ChEBI" id="CHEBI:29035"/>
    </cofactor>
</comment>
<evidence type="ECO:0000256" key="1">
    <source>
        <dbReference type="ARBA" id="ARBA00001936"/>
    </source>
</evidence>
<evidence type="ECO:0000259" key="9">
    <source>
        <dbReference type="SMART" id="SM01329"/>
    </source>
</evidence>
<dbReference type="GO" id="GO:0006099">
    <property type="term" value="P:tricarboxylic acid cycle"/>
    <property type="evidence" value="ECO:0007669"/>
    <property type="project" value="UniProtKB-KW"/>
</dbReference>
<dbReference type="PANTHER" id="PTHR11822">
    <property type="entry name" value="NADP-SPECIFIC ISOCITRATE DEHYDROGENASE"/>
    <property type="match status" value="1"/>
</dbReference>
<keyword evidence="6" id="KW-0460">Magnesium</keyword>
<name>A0A5N6Q3E9_9ASTR</name>
<sequence>MSLKIAYVRFKTCLPTVRSFSLRLPVNLCTTDRSLVVHRTISTREMAFAKIKVHKLVFPFLDLDIKYYDLGLPNHDAINDKVTIESAEATLKYATTSSTMLRLSAPPLLLVCADGKTIEAEAAHGTLTRYYRVHQSGWETSTNSIASIFSWTRGLAHWAKLDNNLKRLDVTEKLEATCIGTLESWRMTKDHSIFMDPKEFIDAVANELQLKLEGKSSLFLVFPFLDLDIKCYDLELPNHDAINDKVTIESAEATLKHNVEIKCATITPGRHAFGDQYKATDAVIKGPGKLKPGSLHLHWSWLSSFVNVQHYEVCPDGKTIEAEAAHGTPTRYYRVHQSGWETSTNSIASIFSWTRGLAHWAKLDNNLKRLDVTEKLEATCIGTLESWRMTKDHSIFMDPKEFIDAVANELQLKLEGKSSLFVKYMMDGQRIMADQED</sequence>
<accession>A0A5N6Q3E9</accession>
<keyword evidence="11" id="KW-1185">Reference proteome</keyword>
<feature type="domain" description="Isopropylmalate dehydrogenase-like" evidence="9">
    <location>
        <begin position="220"/>
        <end position="406"/>
    </location>
</feature>
<keyword evidence="4" id="KW-0816">Tricarboxylic acid cycle</keyword>
<gene>
    <name evidence="10" type="ORF">E3N88_01693</name>
</gene>
<dbReference type="GO" id="GO:0005739">
    <property type="term" value="C:mitochondrion"/>
    <property type="evidence" value="ECO:0007669"/>
    <property type="project" value="TreeGrafter"/>
</dbReference>
<dbReference type="SMART" id="SM01329">
    <property type="entry name" value="Iso_dh"/>
    <property type="match status" value="1"/>
</dbReference>
<evidence type="ECO:0000256" key="8">
    <source>
        <dbReference type="ARBA" id="ARBA00023211"/>
    </source>
</evidence>
<comment type="similarity">
    <text evidence="3">Belongs to the isocitrate and isopropylmalate dehydrogenases family.</text>
</comment>
<dbReference type="Gene3D" id="3.40.718.10">
    <property type="entry name" value="Isopropylmalate Dehydrogenase"/>
    <property type="match status" value="4"/>
</dbReference>
<dbReference type="Proteomes" id="UP000326396">
    <property type="component" value="Linkage Group LG1"/>
</dbReference>
<reference evidence="10 11" key="1">
    <citation type="submission" date="2019-05" db="EMBL/GenBank/DDBJ databases">
        <title>Mikania micrantha, genome provides insights into the molecular mechanism of rapid growth.</title>
        <authorList>
            <person name="Liu B."/>
        </authorList>
    </citation>
    <scope>NUCLEOTIDE SEQUENCE [LARGE SCALE GENOMIC DNA]</scope>
    <source>
        <strain evidence="10">NLD-2019</strain>
        <tissue evidence="10">Leaf</tissue>
    </source>
</reference>
<protein>
    <recommendedName>
        <fullName evidence="9">Isopropylmalate dehydrogenase-like domain-containing protein</fullName>
    </recommendedName>
</protein>